<dbReference type="AlphaFoldDB" id="A0A218ZHF8"/>
<comment type="caution">
    <text evidence="1">The sequence shown here is derived from an EMBL/GenBank/DDBJ whole genome shotgun (WGS) entry which is preliminary data.</text>
</comment>
<keyword evidence="2" id="KW-1185">Reference proteome</keyword>
<accession>A0A218ZHF8</accession>
<dbReference type="Proteomes" id="UP000242519">
    <property type="component" value="Unassembled WGS sequence"/>
</dbReference>
<dbReference type="InParanoid" id="A0A218ZHF8"/>
<sequence>MNGYTLITREIDVGLRDNTNNPILRCETKLTYGSYEAIYTCVPSLENNSYVNLEQIRRIESMGDSLHEALKFSAAPGIVDPRANPMLRCRLNSSVPGKGGDYVFTEGWAKIWRVDNCKEVEKSDKNVAVCLALLNDAERVMLYKYDGSEGIYDRLRKIPPCQGAKVLVLGRWPFLWLSLQHRCN</sequence>
<name>A0A218ZHF8_9HELO</name>
<gene>
    <name evidence="1" type="ORF">B2J93_5184</name>
</gene>
<protein>
    <submittedName>
        <fullName evidence="1">Uncharacterized protein</fullName>
    </submittedName>
</protein>
<dbReference type="EMBL" id="MZNU01000038">
    <property type="protein sequence ID" value="OWP06705.1"/>
    <property type="molecule type" value="Genomic_DNA"/>
</dbReference>
<organism evidence="1 2">
    <name type="scientific">Diplocarpon coronariae</name>
    <dbReference type="NCBI Taxonomy" id="2795749"/>
    <lineage>
        <taxon>Eukaryota</taxon>
        <taxon>Fungi</taxon>
        <taxon>Dikarya</taxon>
        <taxon>Ascomycota</taxon>
        <taxon>Pezizomycotina</taxon>
        <taxon>Leotiomycetes</taxon>
        <taxon>Helotiales</taxon>
        <taxon>Drepanopezizaceae</taxon>
        <taxon>Diplocarpon</taxon>
    </lineage>
</organism>
<proteinExistence type="predicted"/>
<reference evidence="1 2" key="1">
    <citation type="submission" date="2017-04" db="EMBL/GenBank/DDBJ databases">
        <title>Draft genome sequence of Marssonina coronaria NL1: causal agent of apple blotch.</title>
        <authorList>
            <person name="Cheng Q."/>
        </authorList>
    </citation>
    <scope>NUCLEOTIDE SEQUENCE [LARGE SCALE GENOMIC DNA]</scope>
    <source>
        <strain evidence="1 2">NL1</strain>
    </source>
</reference>
<evidence type="ECO:0000313" key="1">
    <source>
        <dbReference type="EMBL" id="OWP06705.1"/>
    </source>
</evidence>
<evidence type="ECO:0000313" key="2">
    <source>
        <dbReference type="Proteomes" id="UP000242519"/>
    </source>
</evidence>